<dbReference type="Pfam" id="PF13966">
    <property type="entry name" value="zf-RVT"/>
    <property type="match status" value="1"/>
</dbReference>
<dbReference type="InterPro" id="IPR026960">
    <property type="entry name" value="RVT-Znf"/>
</dbReference>
<dbReference type="AlphaFoldDB" id="A0A8S3S945"/>
<keyword evidence="3" id="KW-1185">Reference proteome</keyword>
<evidence type="ECO:0000313" key="2">
    <source>
        <dbReference type="EMBL" id="CAG2215805.1"/>
    </source>
</evidence>
<evidence type="ECO:0000259" key="1">
    <source>
        <dbReference type="Pfam" id="PF13966"/>
    </source>
</evidence>
<dbReference type="EMBL" id="CAJPWZ010001455">
    <property type="protein sequence ID" value="CAG2215805.1"/>
    <property type="molecule type" value="Genomic_DNA"/>
</dbReference>
<gene>
    <name evidence="2" type="ORF">MEDL_29543</name>
</gene>
<proteinExistence type="predicted"/>
<feature type="domain" description="Reverse transcriptase zinc-binding" evidence="1">
    <location>
        <begin position="197"/>
        <end position="252"/>
    </location>
</feature>
<name>A0A8S3S945_MYTED</name>
<protein>
    <recommendedName>
        <fullName evidence="1">Reverse transcriptase zinc-binding domain-containing protein</fullName>
    </recommendedName>
</protein>
<accession>A0A8S3S945</accession>
<dbReference type="Proteomes" id="UP000683360">
    <property type="component" value="Unassembled WGS sequence"/>
</dbReference>
<dbReference type="OrthoDB" id="10072093at2759"/>
<sequence length="352" mass="41814">MNGGENMWHLSKSALNEIKKEFNPFWQNVISSCASLCEPLTTAPSDILSQPLFLNENIMIDGKTAFYKRWIQNNVFFINDLIKENGEFYNYDEFIRNYNIKTTFLEFYGLILALPKEWKNIIHSQVFLKLNTVSHKIVTAIKTVDKVSKHLYKIFLDKIKETPSRIQEKWKIKLGIDIVAEEWNYFFSLPLLITEDPTLRAFQYRLLHRILGTNILLMKCKYSETELCTFCTETKETYIHLFFECRYVRTFWLNFFQKLEDVCNVSFLPTLSSIILGVNYHLFKDILNTCILILKRYVYLCRVRFTVPSVAEAIEWLNYYYRVDMVSMNLCSTNKAKRIKEKWSNINNIIKK</sequence>
<organism evidence="2 3">
    <name type="scientific">Mytilus edulis</name>
    <name type="common">Blue mussel</name>
    <dbReference type="NCBI Taxonomy" id="6550"/>
    <lineage>
        <taxon>Eukaryota</taxon>
        <taxon>Metazoa</taxon>
        <taxon>Spiralia</taxon>
        <taxon>Lophotrochozoa</taxon>
        <taxon>Mollusca</taxon>
        <taxon>Bivalvia</taxon>
        <taxon>Autobranchia</taxon>
        <taxon>Pteriomorphia</taxon>
        <taxon>Mytilida</taxon>
        <taxon>Mytiloidea</taxon>
        <taxon>Mytilidae</taxon>
        <taxon>Mytilinae</taxon>
        <taxon>Mytilus</taxon>
    </lineage>
</organism>
<comment type="caution">
    <text evidence="2">The sequence shown here is derived from an EMBL/GenBank/DDBJ whole genome shotgun (WGS) entry which is preliminary data.</text>
</comment>
<reference evidence="2" key="1">
    <citation type="submission" date="2021-03" db="EMBL/GenBank/DDBJ databases">
        <authorList>
            <person name="Bekaert M."/>
        </authorList>
    </citation>
    <scope>NUCLEOTIDE SEQUENCE</scope>
</reference>
<evidence type="ECO:0000313" key="3">
    <source>
        <dbReference type="Proteomes" id="UP000683360"/>
    </source>
</evidence>